<dbReference type="PANTHER" id="PTHR30438:SF2">
    <property type="entry name" value="MEMBRANE PROTEIN"/>
    <property type="match status" value="1"/>
</dbReference>
<dbReference type="Gene3D" id="2.40.30.170">
    <property type="match status" value="1"/>
</dbReference>
<dbReference type="SUPFAM" id="SSF111369">
    <property type="entry name" value="HlyD-like secretion proteins"/>
    <property type="match status" value="1"/>
</dbReference>
<dbReference type="PANTHER" id="PTHR30438">
    <property type="entry name" value="36 KDA ANTIGEN-RELATED"/>
    <property type="match status" value="1"/>
</dbReference>
<dbReference type="Gene3D" id="2.40.50.100">
    <property type="match status" value="1"/>
</dbReference>
<proteinExistence type="predicted"/>
<dbReference type="EMBL" id="VAFM01000001">
    <property type="protein sequence ID" value="TKW61129.1"/>
    <property type="molecule type" value="Genomic_DNA"/>
</dbReference>
<organism evidence="3 4">
    <name type="scientific">Blastochloris viridis</name>
    <name type="common">Rhodopseudomonas viridis</name>
    <dbReference type="NCBI Taxonomy" id="1079"/>
    <lineage>
        <taxon>Bacteria</taxon>
        <taxon>Pseudomonadati</taxon>
        <taxon>Pseudomonadota</taxon>
        <taxon>Alphaproteobacteria</taxon>
        <taxon>Hyphomicrobiales</taxon>
        <taxon>Blastochloridaceae</taxon>
        <taxon>Blastochloris</taxon>
    </lineage>
</organism>
<keyword evidence="1" id="KW-0175">Coiled coil</keyword>
<dbReference type="AlphaFoldDB" id="A0A6N4RCU2"/>
<dbReference type="GO" id="GO:0005886">
    <property type="term" value="C:plasma membrane"/>
    <property type="evidence" value="ECO:0007669"/>
    <property type="project" value="TreeGrafter"/>
</dbReference>
<dbReference type="Proteomes" id="UP000320948">
    <property type="component" value="Unassembled WGS sequence"/>
</dbReference>
<feature type="compositionally biased region" description="Polar residues" evidence="2">
    <location>
        <begin position="347"/>
        <end position="363"/>
    </location>
</feature>
<sequence length="363" mass="38927">MNLISRKYALLSIAVAGVLAAGGYFLFVRKDSLEGIAYGNGRIEAQSIDVATRYAARVSTMPVEEGQMVAAGDVVAELDLGDLSASLNGAEANVRAREQQRAAAESAVKQAQSALSLAEKEFARVDALAKDKAVSQSRRDQALNERQSAAANVDSAKQNLAGASEAIGVAQAEVDRLKDLLTDRNLRAPKEGRILYKLAEPGEVIPAGGKVVTLLDLKNVYMSIFLPANEITRMRLGAEARIVLDALPGAVIPAYVSYISPEAQFTPRQVETRSEREKLTFRVKVRIPAPLLGKYIDAVKTGVPGMAYVKLDDGREWPAQLMVSPELAKIAAEQAAEQPASEAAPQTNDLETLQPSSSEPESR</sequence>
<gene>
    <name evidence="3" type="ORF">DI628_00430</name>
</gene>
<evidence type="ECO:0000256" key="2">
    <source>
        <dbReference type="SAM" id="MobiDB-lite"/>
    </source>
</evidence>
<evidence type="ECO:0000256" key="1">
    <source>
        <dbReference type="SAM" id="Coils"/>
    </source>
</evidence>
<protein>
    <submittedName>
        <fullName evidence="3">HlyD family efflux transporter periplasmic adaptor subunit</fullName>
    </submittedName>
</protein>
<comment type="caution">
    <text evidence="3">The sequence shown here is derived from an EMBL/GenBank/DDBJ whole genome shotgun (WGS) entry which is preliminary data.</text>
</comment>
<name>A0A6N4RCU2_BLAVI</name>
<accession>A0A6N4RCU2</accession>
<dbReference type="Gene3D" id="1.10.287.470">
    <property type="entry name" value="Helix hairpin bin"/>
    <property type="match status" value="1"/>
</dbReference>
<feature type="coiled-coil region" evidence="1">
    <location>
        <begin position="87"/>
        <end position="159"/>
    </location>
</feature>
<evidence type="ECO:0000313" key="3">
    <source>
        <dbReference type="EMBL" id="TKW61129.1"/>
    </source>
</evidence>
<feature type="compositionally biased region" description="Low complexity" evidence="2">
    <location>
        <begin position="332"/>
        <end position="346"/>
    </location>
</feature>
<feature type="region of interest" description="Disordered" evidence="2">
    <location>
        <begin position="332"/>
        <end position="363"/>
    </location>
</feature>
<evidence type="ECO:0000313" key="4">
    <source>
        <dbReference type="Proteomes" id="UP000320948"/>
    </source>
</evidence>
<reference evidence="3 4" key="1">
    <citation type="journal article" date="2017" name="Nat. Commun.">
        <title>In situ click chemistry generation of cyclooxygenase-2 inhibitors.</title>
        <authorList>
            <person name="Bhardwaj A."/>
            <person name="Kaur J."/>
            <person name="Wuest M."/>
            <person name="Wuest F."/>
        </authorList>
    </citation>
    <scope>NUCLEOTIDE SEQUENCE [LARGE SCALE GENOMIC DNA]</scope>
    <source>
        <strain evidence="3">S2_018_000_R2_106</strain>
    </source>
</reference>